<dbReference type="GO" id="GO:0000774">
    <property type="term" value="F:adenyl-nucleotide exchange factor activity"/>
    <property type="evidence" value="ECO:0007669"/>
    <property type="project" value="InterPro"/>
</dbReference>
<dbReference type="GO" id="GO:0051082">
    <property type="term" value="F:unfolded protein binding"/>
    <property type="evidence" value="ECO:0007669"/>
    <property type="project" value="TreeGrafter"/>
</dbReference>
<dbReference type="EMBL" id="VSSQ01000017">
    <property type="protein sequence ID" value="MPL62290.1"/>
    <property type="molecule type" value="Genomic_DNA"/>
</dbReference>
<dbReference type="HAMAP" id="MF_01151">
    <property type="entry name" value="GrpE"/>
    <property type="match status" value="1"/>
</dbReference>
<dbReference type="SUPFAM" id="SSF58014">
    <property type="entry name" value="Coiled-coil domain of nucleotide exchange factor GrpE"/>
    <property type="match status" value="1"/>
</dbReference>
<evidence type="ECO:0000256" key="3">
    <source>
        <dbReference type="SAM" id="MobiDB-lite"/>
    </source>
</evidence>
<dbReference type="GO" id="GO:0051087">
    <property type="term" value="F:protein-folding chaperone binding"/>
    <property type="evidence" value="ECO:0007669"/>
    <property type="project" value="InterPro"/>
</dbReference>
<reference evidence="4" key="1">
    <citation type="submission" date="2019-08" db="EMBL/GenBank/DDBJ databases">
        <authorList>
            <person name="Kucharzyk K."/>
            <person name="Murdoch R.W."/>
            <person name="Higgins S."/>
            <person name="Loffler F."/>
        </authorList>
    </citation>
    <scope>NUCLEOTIDE SEQUENCE</scope>
</reference>
<evidence type="ECO:0000256" key="2">
    <source>
        <dbReference type="ARBA" id="ARBA00023186"/>
    </source>
</evidence>
<proteinExistence type="inferred from homology"/>
<dbReference type="Pfam" id="PF01025">
    <property type="entry name" value="GrpE"/>
    <property type="match status" value="1"/>
</dbReference>
<dbReference type="InterPro" id="IPR013805">
    <property type="entry name" value="GrpE_CC"/>
</dbReference>
<protein>
    <submittedName>
        <fullName evidence="4">Protein GrpE</fullName>
    </submittedName>
</protein>
<organism evidence="4">
    <name type="scientific">bioreactor metagenome</name>
    <dbReference type="NCBI Taxonomy" id="1076179"/>
    <lineage>
        <taxon>unclassified sequences</taxon>
        <taxon>metagenomes</taxon>
        <taxon>ecological metagenomes</taxon>
    </lineage>
</organism>
<name>A0A644T611_9ZZZZ</name>
<dbReference type="PRINTS" id="PR00773">
    <property type="entry name" value="GRPEPROTEIN"/>
</dbReference>
<dbReference type="GO" id="GO:0042803">
    <property type="term" value="F:protein homodimerization activity"/>
    <property type="evidence" value="ECO:0007669"/>
    <property type="project" value="InterPro"/>
</dbReference>
<dbReference type="PANTHER" id="PTHR21237:SF23">
    <property type="entry name" value="GRPE PROTEIN HOMOLOG, MITOCHONDRIAL"/>
    <property type="match status" value="1"/>
</dbReference>
<accession>A0A644T611</accession>
<evidence type="ECO:0000256" key="1">
    <source>
        <dbReference type="ARBA" id="ARBA00009054"/>
    </source>
</evidence>
<sequence length="203" mass="24129">MKDKKDKKTSENEENEDIVFEELNEDGEEMTEKQKNKNEKEKLKEKFEDKIERLEKERDEYLRGWQRVQADYKNRENELEDYKKNIIKFANENLVKEMLPVFDGYDAARSNKQQWEDVNPNWRIGVEYLFSQFLDILADAGVVIYGEEGEEYDPTFHEAIELIELPDEDKNKNHKIISVVQKGYKMGDKILRAAKVKVGKLKD</sequence>
<dbReference type="GO" id="GO:0006457">
    <property type="term" value="P:protein folding"/>
    <property type="evidence" value="ECO:0007669"/>
    <property type="project" value="InterPro"/>
</dbReference>
<feature type="region of interest" description="Disordered" evidence="3">
    <location>
        <begin position="1"/>
        <end position="42"/>
    </location>
</feature>
<evidence type="ECO:0000313" key="4">
    <source>
        <dbReference type="EMBL" id="MPL62290.1"/>
    </source>
</evidence>
<dbReference type="Gene3D" id="2.30.22.10">
    <property type="entry name" value="Head domain of nucleotide exchange factor GrpE"/>
    <property type="match status" value="1"/>
</dbReference>
<dbReference type="SUPFAM" id="SSF51064">
    <property type="entry name" value="Head domain of nucleotide exchange factor GrpE"/>
    <property type="match status" value="1"/>
</dbReference>
<dbReference type="PANTHER" id="PTHR21237">
    <property type="entry name" value="GRPE PROTEIN"/>
    <property type="match status" value="1"/>
</dbReference>
<feature type="compositionally biased region" description="Basic and acidic residues" evidence="3">
    <location>
        <begin position="30"/>
        <end position="42"/>
    </location>
</feature>
<dbReference type="AlphaFoldDB" id="A0A644T611"/>
<feature type="compositionally biased region" description="Acidic residues" evidence="3">
    <location>
        <begin position="12"/>
        <end position="29"/>
    </location>
</feature>
<comment type="similarity">
    <text evidence="1">Belongs to the GrpE family.</text>
</comment>
<gene>
    <name evidence="4" type="primary">grpE_7</name>
    <name evidence="4" type="ORF">SDC9_07903</name>
</gene>
<dbReference type="InterPro" id="IPR009012">
    <property type="entry name" value="GrpE_head"/>
</dbReference>
<feature type="compositionally biased region" description="Basic and acidic residues" evidence="3">
    <location>
        <begin position="1"/>
        <end position="11"/>
    </location>
</feature>
<dbReference type="CDD" id="cd00446">
    <property type="entry name" value="GrpE"/>
    <property type="match status" value="1"/>
</dbReference>
<dbReference type="InterPro" id="IPR000740">
    <property type="entry name" value="GrpE"/>
</dbReference>
<dbReference type="Gene3D" id="3.90.20.20">
    <property type="match status" value="1"/>
</dbReference>
<keyword evidence="2" id="KW-0143">Chaperone</keyword>
<comment type="caution">
    <text evidence="4">The sequence shown here is derived from an EMBL/GenBank/DDBJ whole genome shotgun (WGS) entry which is preliminary data.</text>
</comment>